<dbReference type="InParanoid" id="A0A7L9FGU2"/>
<reference evidence="5 6" key="1">
    <citation type="submission" date="2020-10" db="EMBL/GenBank/DDBJ databases">
        <title>Thermofilum lucidum 3507LT sp. nov. a novel member of Thermofilaceae family isolated from Chile hot spring, and proposal of description order Thermofilales.</title>
        <authorList>
            <person name="Zayulina K.S."/>
            <person name="Elcheninov A.G."/>
            <person name="Toshchakov S.V."/>
            <person name="Kublanov I.V."/>
        </authorList>
    </citation>
    <scope>NUCLEOTIDE SEQUENCE [LARGE SCALE GENOMIC DNA]</scope>
    <source>
        <strain evidence="5 6">3507LT</strain>
    </source>
</reference>
<dbReference type="RefSeq" id="WP_192818504.1">
    <property type="nucleotide sequence ID" value="NZ_CP062310.1"/>
</dbReference>
<feature type="domain" description="6-phosphogluconate dehydrogenase NADP-binding" evidence="3">
    <location>
        <begin position="3"/>
        <end position="156"/>
    </location>
</feature>
<keyword evidence="2" id="KW-0520">NAD</keyword>
<evidence type="ECO:0000259" key="4">
    <source>
        <dbReference type="Pfam" id="PF14833"/>
    </source>
</evidence>
<dbReference type="GeneID" id="59149667"/>
<feature type="domain" description="3-hydroxyisobutyrate dehydrogenase-like NAD-binding" evidence="4">
    <location>
        <begin position="164"/>
        <end position="281"/>
    </location>
</feature>
<dbReference type="Gene3D" id="3.40.50.720">
    <property type="entry name" value="NAD(P)-binding Rossmann-like Domain"/>
    <property type="match status" value="1"/>
</dbReference>
<dbReference type="SUPFAM" id="SSF48179">
    <property type="entry name" value="6-phosphogluconate dehydrogenase C-terminal domain-like"/>
    <property type="match status" value="1"/>
</dbReference>
<dbReference type="InterPro" id="IPR006115">
    <property type="entry name" value="6PGDH_NADP-bd"/>
</dbReference>
<dbReference type="SUPFAM" id="SSF51735">
    <property type="entry name" value="NAD(P)-binding Rossmann-fold domains"/>
    <property type="match status" value="1"/>
</dbReference>
<gene>
    <name evidence="5" type="ORF">IG193_07185</name>
</gene>
<organism evidence="5 6">
    <name type="scientific">Infirmifilum lucidum</name>
    <dbReference type="NCBI Taxonomy" id="2776706"/>
    <lineage>
        <taxon>Archaea</taxon>
        <taxon>Thermoproteota</taxon>
        <taxon>Thermoprotei</taxon>
        <taxon>Thermofilales</taxon>
        <taxon>Thermofilaceae</taxon>
        <taxon>Infirmifilum</taxon>
    </lineage>
</organism>
<name>A0A7L9FGU2_9CREN</name>
<sequence>MQKVAFLGTGLMGFNMARRLAERGFTVVAWNRTYSKAKPLELYGVKVVEDLPRAVEGARVISVMVSDDNASETVLVEAFKHASEGAVVLNHSTVTPMHSGKMYLSARERKLSYIALPVMGGPADALRGELVGIAGGDREVLDEIKGYQESLFKKVFYVNSAEEASAVKLALNSIYFSAMIGLAEALVLVEAWGVTPQKFLDVASELWIRPIIERYGSRLLAENYPVSFKLRLAAKDMSYALSSGSEKGFPLPHIATMAQTLLIASQSGRLGEEDYTRIYRFLKGLR</sequence>
<evidence type="ECO:0000256" key="2">
    <source>
        <dbReference type="ARBA" id="ARBA00023027"/>
    </source>
</evidence>
<proteinExistence type="predicted"/>
<dbReference type="InterPro" id="IPR051265">
    <property type="entry name" value="HIBADH-related_NP60_sf"/>
</dbReference>
<keyword evidence="6" id="KW-1185">Reference proteome</keyword>
<dbReference type="InterPro" id="IPR013328">
    <property type="entry name" value="6PGD_dom2"/>
</dbReference>
<dbReference type="GO" id="GO:0050661">
    <property type="term" value="F:NADP binding"/>
    <property type="evidence" value="ECO:0007669"/>
    <property type="project" value="InterPro"/>
</dbReference>
<evidence type="ECO:0000259" key="3">
    <source>
        <dbReference type="Pfam" id="PF03446"/>
    </source>
</evidence>
<dbReference type="PANTHER" id="PTHR43580">
    <property type="entry name" value="OXIDOREDUCTASE GLYR1-RELATED"/>
    <property type="match status" value="1"/>
</dbReference>
<dbReference type="PANTHER" id="PTHR43580:SF2">
    <property type="entry name" value="CYTOKINE-LIKE NUCLEAR FACTOR N-PAC"/>
    <property type="match status" value="1"/>
</dbReference>
<keyword evidence="1" id="KW-0560">Oxidoreductase</keyword>
<dbReference type="PIRSF" id="PIRSF000103">
    <property type="entry name" value="HIBADH"/>
    <property type="match status" value="1"/>
</dbReference>
<dbReference type="GO" id="GO:0016491">
    <property type="term" value="F:oxidoreductase activity"/>
    <property type="evidence" value="ECO:0007669"/>
    <property type="project" value="UniProtKB-KW"/>
</dbReference>
<dbReference type="FunCoup" id="A0A7L9FGU2">
    <property type="interactions" value="99"/>
</dbReference>
<evidence type="ECO:0000256" key="1">
    <source>
        <dbReference type="ARBA" id="ARBA00023002"/>
    </source>
</evidence>
<dbReference type="EMBL" id="CP062310">
    <property type="protein sequence ID" value="QOJ78532.1"/>
    <property type="molecule type" value="Genomic_DNA"/>
</dbReference>
<dbReference type="InterPro" id="IPR036291">
    <property type="entry name" value="NAD(P)-bd_dom_sf"/>
</dbReference>
<dbReference type="InterPro" id="IPR008927">
    <property type="entry name" value="6-PGluconate_DH-like_C_sf"/>
</dbReference>
<protein>
    <submittedName>
        <fullName evidence="5">NAD(P)-dependent oxidoreductase</fullName>
    </submittedName>
</protein>
<evidence type="ECO:0000313" key="6">
    <source>
        <dbReference type="Proteomes" id="UP000594121"/>
    </source>
</evidence>
<dbReference type="Pfam" id="PF03446">
    <property type="entry name" value="NAD_binding_2"/>
    <property type="match status" value="1"/>
</dbReference>
<dbReference type="KEGG" id="thel:IG193_07185"/>
<accession>A0A7L9FGU2</accession>
<evidence type="ECO:0000313" key="5">
    <source>
        <dbReference type="EMBL" id="QOJ78532.1"/>
    </source>
</evidence>
<dbReference type="Proteomes" id="UP000594121">
    <property type="component" value="Chromosome"/>
</dbReference>
<dbReference type="Pfam" id="PF14833">
    <property type="entry name" value="NAD_binding_11"/>
    <property type="match status" value="1"/>
</dbReference>
<dbReference type="AlphaFoldDB" id="A0A7L9FGU2"/>
<dbReference type="GO" id="GO:0051287">
    <property type="term" value="F:NAD binding"/>
    <property type="evidence" value="ECO:0007669"/>
    <property type="project" value="InterPro"/>
</dbReference>
<dbReference type="Gene3D" id="1.10.1040.10">
    <property type="entry name" value="N-(1-d-carboxylethyl)-l-norvaline Dehydrogenase, domain 2"/>
    <property type="match status" value="1"/>
</dbReference>
<dbReference type="InterPro" id="IPR015815">
    <property type="entry name" value="HIBADH-related"/>
</dbReference>
<dbReference type="InterPro" id="IPR029154">
    <property type="entry name" value="HIBADH-like_NADP-bd"/>
</dbReference>